<evidence type="ECO:0000313" key="1">
    <source>
        <dbReference type="EMBL" id="SMC95712.1"/>
    </source>
</evidence>
<accession>A0A1W2DEY8</accession>
<evidence type="ECO:0000313" key="2">
    <source>
        <dbReference type="Proteomes" id="UP000192738"/>
    </source>
</evidence>
<reference evidence="1 2" key="1">
    <citation type="submission" date="2017-04" db="EMBL/GenBank/DDBJ databases">
        <authorList>
            <person name="Afonso C.L."/>
            <person name="Miller P.J."/>
            <person name="Scott M.A."/>
            <person name="Spackman E."/>
            <person name="Goraichik I."/>
            <person name="Dimitrov K.M."/>
            <person name="Suarez D.L."/>
            <person name="Swayne D.E."/>
        </authorList>
    </citation>
    <scope>NUCLEOTIDE SEQUENCE [LARGE SCALE GENOMIC DNA]</scope>
    <source>
        <strain evidence="1 2">DSM 5090</strain>
    </source>
</reference>
<dbReference type="Proteomes" id="UP000192738">
    <property type="component" value="Unassembled WGS sequence"/>
</dbReference>
<gene>
    <name evidence="1" type="ORF">SAMN04488500_11540</name>
</gene>
<organism evidence="1 2">
    <name type="scientific">Sporomusa malonica</name>
    <dbReference type="NCBI Taxonomy" id="112901"/>
    <lineage>
        <taxon>Bacteria</taxon>
        <taxon>Bacillati</taxon>
        <taxon>Bacillota</taxon>
        <taxon>Negativicutes</taxon>
        <taxon>Selenomonadales</taxon>
        <taxon>Sporomusaceae</taxon>
        <taxon>Sporomusa</taxon>
    </lineage>
</organism>
<proteinExistence type="predicted"/>
<keyword evidence="2" id="KW-1185">Reference proteome</keyword>
<dbReference type="AlphaFoldDB" id="A0A1W2DEY8"/>
<protein>
    <submittedName>
        <fullName evidence="1">Uncharacterized protein</fullName>
    </submittedName>
</protein>
<dbReference type="EMBL" id="FWXI01000015">
    <property type="protein sequence ID" value="SMC95712.1"/>
    <property type="molecule type" value="Genomic_DNA"/>
</dbReference>
<name>A0A1W2DEY8_9FIRM</name>
<sequence>MECLADVTLTQEELDELLRDLPQLVLELEASRDYSASEE</sequence>